<accession>A0A9Q1GK60</accession>
<keyword evidence="2" id="KW-1185">Reference proteome</keyword>
<dbReference type="Proteomes" id="UP001153076">
    <property type="component" value="Unassembled WGS sequence"/>
</dbReference>
<protein>
    <submittedName>
        <fullName evidence="1">Uncharacterized protein</fullName>
    </submittedName>
</protein>
<evidence type="ECO:0000313" key="2">
    <source>
        <dbReference type="Proteomes" id="UP001153076"/>
    </source>
</evidence>
<sequence length="373" mass="41446">MLKVACAALEIEQYGALVKLKVLDKLQSSGGFDSGCRLALLLTVRLPPGSGVAFPVWLISLWFPSFLRRPLQRPEVCAAAGEVSRWTPIARRLFRSPESRQSFILCVFLSRSRHLKWGPSLLFFHSLELLAGASTWLMLVVTNSMRGGCKRFVAIKSKSFDLTIVGIAEDVLKISENGRGRRTSVLSPENVALWAGKFLQLSVINKGKRTFVIFPNERSWAKIFDALTEIVNLTFSSTSGALRRPPHQVTMAHGVAPPRPPLPPPPPPGCCTKYGFISEPKCFLRSVPHIAATTLTRNVNEATEELSLSRHMQVDRGKQRVITELGMRASRSVSVQATSDTFVPLTRDAVVSHQVHRGSLVFLFWTFILYQIP</sequence>
<proteinExistence type="predicted"/>
<dbReference type="AlphaFoldDB" id="A0A9Q1GK60"/>
<reference evidence="1" key="1">
    <citation type="submission" date="2022-04" db="EMBL/GenBank/DDBJ databases">
        <title>Carnegiea gigantea Genome sequencing and assembly v2.</title>
        <authorList>
            <person name="Copetti D."/>
            <person name="Sanderson M.J."/>
            <person name="Burquez A."/>
            <person name="Wojciechowski M.F."/>
        </authorList>
    </citation>
    <scope>NUCLEOTIDE SEQUENCE</scope>
    <source>
        <strain evidence="1">SGP5-SGP5p</strain>
        <tissue evidence="1">Aerial part</tissue>
    </source>
</reference>
<comment type="caution">
    <text evidence="1">The sequence shown here is derived from an EMBL/GenBank/DDBJ whole genome shotgun (WGS) entry which is preliminary data.</text>
</comment>
<gene>
    <name evidence="1" type="ORF">Cgig2_008998</name>
</gene>
<evidence type="ECO:0000313" key="1">
    <source>
        <dbReference type="EMBL" id="KAJ8422647.1"/>
    </source>
</evidence>
<name>A0A9Q1GK60_9CARY</name>
<dbReference type="EMBL" id="JAKOGI010002189">
    <property type="protein sequence ID" value="KAJ8422647.1"/>
    <property type="molecule type" value="Genomic_DNA"/>
</dbReference>
<organism evidence="1 2">
    <name type="scientific">Carnegiea gigantea</name>
    <dbReference type="NCBI Taxonomy" id="171969"/>
    <lineage>
        <taxon>Eukaryota</taxon>
        <taxon>Viridiplantae</taxon>
        <taxon>Streptophyta</taxon>
        <taxon>Embryophyta</taxon>
        <taxon>Tracheophyta</taxon>
        <taxon>Spermatophyta</taxon>
        <taxon>Magnoliopsida</taxon>
        <taxon>eudicotyledons</taxon>
        <taxon>Gunneridae</taxon>
        <taxon>Pentapetalae</taxon>
        <taxon>Caryophyllales</taxon>
        <taxon>Cactineae</taxon>
        <taxon>Cactaceae</taxon>
        <taxon>Cactoideae</taxon>
        <taxon>Echinocereeae</taxon>
        <taxon>Carnegiea</taxon>
    </lineage>
</organism>